<reference evidence="1" key="1">
    <citation type="submission" date="2021-02" db="EMBL/GenBank/DDBJ databases">
        <authorList>
            <person name="Dougan E. K."/>
            <person name="Rhodes N."/>
            <person name="Thang M."/>
            <person name="Chan C."/>
        </authorList>
    </citation>
    <scope>NUCLEOTIDE SEQUENCE</scope>
</reference>
<keyword evidence="2" id="KW-1185">Reference proteome</keyword>
<proteinExistence type="predicted"/>
<comment type="caution">
    <text evidence="1">The sequence shown here is derived from an EMBL/GenBank/DDBJ whole genome shotgun (WGS) entry which is preliminary data.</text>
</comment>
<gene>
    <name evidence="1" type="ORF">PGLA1383_LOCUS19834</name>
</gene>
<protein>
    <submittedName>
        <fullName evidence="1">Uncharacterized protein</fullName>
    </submittedName>
</protein>
<evidence type="ECO:0000313" key="1">
    <source>
        <dbReference type="EMBL" id="CAE8601543.1"/>
    </source>
</evidence>
<dbReference type="EMBL" id="CAJNNV010013275">
    <property type="protein sequence ID" value="CAE8601543.1"/>
    <property type="molecule type" value="Genomic_DNA"/>
</dbReference>
<sequence>MQFKLWRPGHINILESQARKCLIRRLRPRSRVVLLQDSKVCLGAGNKGRSSIAALNAVMSVECAWLIGRDITFLSIQSPTWALRADDPSRFVNAKAPRIPLPSWLLLLRQGKVQEASFMLDSVSDTPRALGRWTLFLAAAFSGDLRKSVVCGDYLRARML</sequence>
<dbReference type="Proteomes" id="UP000654075">
    <property type="component" value="Unassembled WGS sequence"/>
</dbReference>
<name>A0A813EUV2_POLGL</name>
<accession>A0A813EUV2</accession>
<organism evidence="1 2">
    <name type="scientific">Polarella glacialis</name>
    <name type="common">Dinoflagellate</name>
    <dbReference type="NCBI Taxonomy" id="89957"/>
    <lineage>
        <taxon>Eukaryota</taxon>
        <taxon>Sar</taxon>
        <taxon>Alveolata</taxon>
        <taxon>Dinophyceae</taxon>
        <taxon>Suessiales</taxon>
        <taxon>Suessiaceae</taxon>
        <taxon>Polarella</taxon>
    </lineage>
</organism>
<dbReference type="AlphaFoldDB" id="A0A813EUV2"/>
<evidence type="ECO:0000313" key="2">
    <source>
        <dbReference type="Proteomes" id="UP000654075"/>
    </source>
</evidence>